<evidence type="ECO:0000313" key="4">
    <source>
        <dbReference type="Proteomes" id="UP000015523"/>
    </source>
</evidence>
<protein>
    <recommendedName>
        <fullName evidence="2">Alginate export domain-containing protein</fullName>
    </recommendedName>
</protein>
<sequence>MFEMPAPPPVVQEVLRAGCRGDALCEARAAPNSPTQNTDGPTRRVGRSSIPEGGPSGLQEEQLSQNTSSKDPTILHDADGLRARWYLQGGLNLVSESDLFWNFASVYAPNANFNSDQTWLEAYVKPGIGFDKTFSNGNVLYGKVSAVASRTLGTDAFDARNQGAVTLEEAYLGYRTLDKATNFAVSLGPRELSLGSGMLIANGGSSGFERGALKFGPRKAWQQAAIVRLSNGHKTLTGFFIEPNELPSNDGGNQLAGADVRYGAQSGDFAGVTYINVLRSRSPYVRAAAGGFGAPTILEGGRDGTNALNFYFRTSRKEGALRNWSVTGDYTYEWNNRINMTAWAGRAQVGYTFAETKWTPSLTYTFKMFSGDDPTTTKLERFDPLYYEGSPGKWATGSKSSMVFINSNLRAHEVALAAQPTRQDAFTLRYAHISANKLASPIQFGQATRLISTPSGFNLIAGVTKHHLSDDVFLEYNHIFSANLFLTAGISASFPGAGIKASFPGSAPTWTGGFVNVVVNY</sequence>
<dbReference type="Proteomes" id="UP000015523">
    <property type="component" value="Unassembled WGS sequence"/>
</dbReference>
<evidence type="ECO:0000313" key="3">
    <source>
        <dbReference type="EMBL" id="EQB30762.1"/>
    </source>
</evidence>
<evidence type="ECO:0000256" key="1">
    <source>
        <dbReference type="SAM" id="MobiDB-lite"/>
    </source>
</evidence>
<feature type="region of interest" description="Disordered" evidence="1">
    <location>
        <begin position="26"/>
        <end position="74"/>
    </location>
</feature>
<dbReference type="eggNOG" id="COG3203">
    <property type="taxonomic scope" value="Bacteria"/>
</dbReference>
<reference evidence="3 4" key="1">
    <citation type="journal article" date="2013" name="Genome Announc.">
        <title>Draft Genome Sequence of Sphingobium ummariense Strain RL-3, a Hexachlorocyclohexane-Degrading Bacterium.</title>
        <authorList>
            <person name="Kohli P."/>
            <person name="Dua A."/>
            <person name="Sangwan N."/>
            <person name="Oldach P."/>
            <person name="Khurana J.P."/>
            <person name="Lal R."/>
        </authorList>
    </citation>
    <scope>NUCLEOTIDE SEQUENCE [LARGE SCALE GENOMIC DNA]</scope>
    <source>
        <strain evidence="3 4">RL-3</strain>
    </source>
</reference>
<accession>T0J1T1</accession>
<dbReference type="AlphaFoldDB" id="T0J1T1"/>
<dbReference type="RefSeq" id="WP_021319346.1">
    <property type="nucleotide sequence ID" value="NZ_AUWY01000118.1"/>
</dbReference>
<comment type="caution">
    <text evidence="3">The sequence shown here is derived from an EMBL/GenBank/DDBJ whole genome shotgun (WGS) entry which is preliminary data.</text>
</comment>
<dbReference type="InterPro" id="IPR053728">
    <property type="entry name" value="Alginate_Permeability_Chnl"/>
</dbReference>
<dbReference type="STRING" id="1346791.M529_18635"/>
<feature type="compositionally biased region" description="Polar residues" evidence="1">
    <location>
        <begin position="59"/>
        <end position="71"/>
    </location>
</feature>
<evidence type="ECO:0000259" key="2">
    <source>
        <dbReference type="Pfam" id="PF13372"/>
    </source>
</evidence>
<organism evidence="3 4">
    <name type="scientific">Sphingobium ummariense RL-3</name>
    <dbReference type="NCBI Taxonomy" id="1346791"/>
    <lineage>
        <taxon>Bacteria</taxon>
        <taxon>Pseudomonadati</taxon>
        <taxon>Pseudomonadota</taxon>
        <taxon>Alphaproteobacteria</taxon>
        <taxon>Sphingomonadales</taxon>
        <taxon>Sphingomonadaceae</taxon>
        <taxon>Sphingobium</taxon>
    </lineage>
</organism>
<dbReference type="Gene3D" id="2.40.160.100">
    <property type="match status" value="1"/>
</dbReference>
<proteinExistence type="predicted"/>
<keyword evidence="4" id="KW-1185">Reference proteome</keyword>
<dbReference type="InterPro" id="IPR025388">
    <property type="entry name" value="Alginate_export_dom"/>
</dbReference>
<name>T0J1T1_9SPHN</name>
<feature type="domain" description="Alginate export" evidence="2">
    <location>
        <begin position="340"/>
        <end position="501"/>
    </location>
</feature>
<gene>
    <name evidence="3" type="ORF">M529_18635</name>
</gene>
<dbReference type="EMBL" id="AUWY01000118">
    <property type="protein sequence ID" value="EQB30762.1"/>
    <property type="molecule type" value="Genomic_DNA"/>
</dbReference>
<dbReference type="Pfam" id="PF13372">
    <property type="entry name" value="Alginate_exp"/>
    <property type="match status" value="1"/>
</dbReference>
<dbReference type="PATRIC" id="fig|1346791.3.peg.3596"/>